<dbReference type="OrthoDB" id="495728at2"/>
<organism evidence="8 9">
    <name type="scientific">Actinokineospora auranticolor</name>
    <dbReference type="NCBI Taxonomy" id="155976"/>
    <lineage>
        <taxon>Bacteria</taxon>
        <taxon>Bacillati</taxon>
        <taxon>Actinomycetota</taxon>
        <taxon>Actinomycetes</taxon>
        <taxon>Pseudonocardiales</taxon>
        <taxon>Pseudonocardiaceae</taxon>
        <taxon>Actinokineospora</taxon>
    </lineage>
</organism>
<dbReference type="InterPro" id="IPR022770">
    <property type="entry name" value="IucA/IucC-like_C"/>
</dbReference>
<gene>
    <name evidence="8" type="ORF">CLV40_11530</name>
</gene>
<comment type="similarity">
    <text evidence="3">Belongs to the IucA/IucC family.</text>
</comment>
<dbReference type="Pfam" id="PF06276">
    <property type="entry name" value="FhuF"/>
    <property type="match status" value="1"/>
</dbReference>
<dbReference type="UniPathway" id="UPA00011"/>
<dbReference type="Proteomes" id="UP000239203">
    <property type="component" value="Unassembled WGS sequence"/>
</dbReference>
<proteinExistence type="inferred from homology"/>
<evidence type="ECO:0000256" key="1">
    <source>
        <dbReference type="ARBA" id="ARBA00003818"/>
    </source>
</evidence>
<dbReference type="PANTHER" id="PTHR34384">
    <property type="entry name" value="L-2,3-DIAMINOPROPANOATE--CITRATE LIGASE"/>
    <property type="match status" value="1"/>
</dbReference>
<keyword evidence="9" id="KW-1185">Reference proteome</keyword>
<reference evidence="8 9" key="1">
    <citation type="submission" date="2018-02" db="EMBL/GenBank/DDBJ databases">
        <title>Genomic Encyclopedia of Archaeal and Bacterial Type Strains, Phase II (KMG-II): from individual species to whole genera.</title>
        <authorList>
            <person name="Goeker M."/>
        </authorList>
    </citation>
    <scope>NUCLEOTIDE SEQUENCE [LARGE SCALE GENOMIC DNA]</scope>
    <source>
        <strain evidence="8 9">YU 961-1</strain>
    </source>
</reference>
<dbReference type="AlphaFoldDB" id="A0A2S6GJ20"/>
<dbReference type="SUPFAM" id="SSF55729">
    <property type="entry name" value="Acyl-CoA N-acyltransferases (Nat)"/>
    <property type="match status" value="1"/>
</dbReference>
<dbReference type="InterPro" id="IPR016181">
    <property type="entry name" value="Acyl_CoA_acyltransferase"/>
</dbReference>
<dbReference type="Pfam" id="PF13523">
    <property type="entry name" value="Acetyltransf_8"/>
    <property type="match status" value="1"/>
</dbReference>
<evidence type="ECO:0000313" key="8">
    <source>
        <dbReference type="EMBL" id="PPK65183.1"/>
    </source>
</evidence>
<comment type="function">
    <text evidence="1">Acyltransferase required for the direct transfer of medium- to long-chain fatty acyl moieties from a carrier protein (MbtL) on to the epsilon-amino group of lysine residue in the mycobactin core.</text>
</comment>
<dbReference type="Pfam" id="PF04183">
    <property type="entry name" value="IucA_IucC"/>
    <property type="match status" value="1"/>
</dbReference>
<feature type="region of interest" description="Disordered" evidence="6">
    <location>
        <begin position="569"/>
        <end position="607"/>
    </location>
</feature>
<dbReference type="RefSeq" id="WP_104481283.1">
    <property type="nucleotide sequence ID" value="NZ_CP154825.1"/>
</dbReference>
<evidence type="ECO:0000256" key="5">
    <source>
        <dbReference type="ARBA" id="ARBA00031122"/>
    </source>
</evidence>
<name>A0A2S6GJ20_9PSEU</name>
<dbReference type="SMART" id="SM01006">
    <property type="entry name" value="AlcB"/>
    <property type="match status" value="1"/>
</dbReference>
<dbReference type="GO" id="GO:0016881">
    <property type="term" value="F:acid-amino acid ligase activity"/>
    <property type="evidence" value="ECO:0007669"/>
    <property type="project" value="UniProtKB-ARBA"/>
</dbReference>
<evidence type="ECO:0000313" key="9">
    <source>
        <dbReference type="Proteomes" id="UP000239203"/>
    </source>
</evidence>
<dbReference type="EMBL" id="PTIX01000015">
    <property type="protein sequence ID" value="PPK65183.1"/>
    <property type="molecule type" value="Genomic_DNA"/>
</dbReference>
<dbReference type="GO" id="GO:0019290">
    <property type="term" value="P:siderophore biosynthetic process"/>
    <property type="evidence" value="ECO:0007669"/>
    <property type="project" value="InterPro"/>
</dbReference>
<evidence type="ECO:0000256" key="6">
    <source>
        <dbReference type="SAM" id="MobiDB-lite"/>
    </source>
</evidence>
<dbReference type="Gene3D" id="1.10.510.40">
    <property type="match status" value="1"/>
</dbReference>
<dbReference type="InterPro" id="IPR007310">
    <property type="entry name" value="Aerobactin_biosyn_IucA/IucC_N"/>
</dbReference>
<protein>
    <recommendedName>
        <fullName evidence="4">Lysine N-acyltransferase MbtK</fullName>
    </recommendedName>
    <alternativeName>
        <fullName evidence="5">Mycobactin synthase protein K</fullName>
    </alternativeName>
</protein>
<feature type="compositionally biased region" description="Polar residues" evidence="6">
    <location>
        <begin position="588"/>
        <end position="598"/>
    </location>
</feature>
<dbReference type="GO" id="GO:0016746">
    <property type="term" value="F:acyltransferase activity"/>
    <property type="evidence" value="ECO:0007669"/>
    <property type="project" value="InterPro"/>
</dbReference>
<evidence type="ECO:0000256" key="2">
    <source>
        <dbReference type="ARBA" id="ARBA00005102"/>
    </source>
</evidence>
<comment type="caution">
    <text evidence="8">The sequence shown here is derived from an EMBL/GenBank/DDBJ whole genome shotgun (WGS) entry which is preliminary data.</text>
</comment>
<evidence type="ECO:0000256" key="3">
    <source>
        <dbReference type="ARBA" id="ARBA00007832"/>
    </source>
</evidence>
<sequence>MDSTAVAALLATEAASEASRAPSDAVADMVGRVLDSRRRVARQVEARRAEHPSGALDFLAGEQSLVLGHPLHPSPASREGLTGESARTCSPELRGEFALSWFAVAAELVDQDSALATPADRVVAEQAPELVVPEGFTAVPAHPWQAGDLVTRPGVGELLDRGALVPLGSAGPQWSPTSSLRTVYRPDAPVMLKLSLGLRITNSRREHLPVELARGIAVHRLLAAGLGADLRAAYPDFDVVRDPAWLAVRGARGLEVVLRDNPFRHGERVSCLAGLTASRPDRPGGRSTLGALFHDLARRDGRETQEVAEEWLARYLDAVIAPVLCLYGAHGLGLEAHQQNTLVVLDESGLPSGGRYRDNQGYYFSAERADALSRWQPGVGRDLGTWCPDAVIDERLGYYVGVNNLLGLVGALGAQRLADDRPGRRAVGLRRHRQPARVITADDPVPVPAGDFHLRPVDPVADAELVRAWMNDPEVARYWNMAWSQRRIVDYLRATAAERDAWIGHLGTEAMSYWEVYRVAADPLARCYPAHPDDLGVHLLIGPAHHRGRGLGHHLLTAVTDAVLAAHPEAAASSPNPTRATHPRSRRSNGPVTPSSAPWTCPTRPPR</sequence>
<dbReference type="Gene3D" id="3.40.630.30">
    <property type="match status" value="1"/>
</dbReference>
<comment type="pathway">
    <text evidence="2">Siderophore biosynthesis; mycobactin biosynthesis.</text>
</comment>
<feature type="domain" description="Acyltransferase MbtK/IucB-like conserved" evidence="7">
    <location>
        <begin position="455"/>
        <end position="502"/>
    </location>
</feature>
<accession>A0A2S6GJ20</accession>
<evidence type="ECO:0000256" key="4">
    <source>
        <dbReference type="ARBA" id="ARBA00020586"/>
    </source>
</evidence>
<dbReference type="InterPro" id="IPR037455">
    <property type="entry name" value="LucA/IucC-like"/>
</dbReference>
<evidence type="ECO:0000259" key="7">
    <source>
        <dbReference type="SMART" id="SM01006"/>
    </source>
</evidence>
<dbReference type="InterPro" id="IPR019432">
    <property type="entry name" value="Acyltransferase_MbtK/IucB-like"/>
</dbReference>
<dbReference type="PANTHER" id="PTHR34384:SF5">
    <property type="entry name" value="L-2,3-DIAMINOPROPANOATE--CITRATE LIGASE"/>
    <property type="match status" value="1"/>
</dbReference>